<organism evidence="2 3">
    <name type="scientific">Flavobacterium bernardetii</name>
    <dbReference type="NCBI Taxonomy" id="2813823"/>
    <lineage>
        <taxon>Bacteria</taxon>
        <taxon>Pseudomonadati</taxon>
        <taxon>Bacteroidota</taxon>
        <taxon>Flavobacteriia</taxon>
        <taxon>Flavobacteriales</taxon>
        <taxon>Flavobacteriaceae</taxon>
        <taxon>Flavobacterium</taxon>
    </lineage>
</organism>
<accession>A0ABR7J1F7</accession>
<dbReference type="EMBL" id="JACRUN010000007">
    <property type="protein sequence ID" value="MBC5835562.1"/>
    <property type="molecule type" value="Genomic_DNA"/>
</dbReference>
<gene>
    <name evidence="2" type="ORF">H8R27_11760</name>
</gene>
<evidence type="ECO:0000256" key="1">
    <source>
        <dbReference type="SAM" id="MobiDB-lite"/>
    </source>
</evidence>
<name>A0ABR7J1F7_9FLAO</name>
<evidence type="ECO:0008006" key="4">
    <source>
        <dbReference type="Google" id="ProtNLM"/>
    </source>
</evidence>
<evidence type="ECO:0000313" key="3">
    <source>
        <dbReference type="Proteomes" id="UP000605990"/>
    </source>
</evidence>
<keyword evidence="3" id="KW-1185">Reference proteome</keyword>
<protein>
    <recommendedName>
        <fullName evidence="4">50S ribosomal protein L32</fullName>
    </recommendedName>
</protein>
<feature type="region of interest" description="Disordered" evidence="1">
    <location>
        <begin position="1"/>
        <end position="31"/>
    </location>
</feature>
<proteinExistence type="predicted"/>
<evidence type="ECO:0000313" key="2">
    <source>
        <dbReference type="EMBL" id="MBC5835562.1"/>
    </source>
</evidence>
<dbReference type="Proteomes" id="UP000605990">
    <property type="component" value="Unassembled WGS sequence"/>
</dbReference>
<comment type="caution">
    <text evidence="2">The sequence shown here is derived from an EMBL/GenBank/DDBJ whole genome shotgun (WGS) entry which is preliminary data.</text>
</comment>
<sequence length="75" mass="8861">MSRSKRNTPKRGITTSETEKENKKNANRKLRRKVKIQVKKGEINLSRLREISNVWSFDKDGKMYLKDPSAKDLRK</sequence>
<reference evidence="2 3" key="1">
    <citation type="submission" date="2020-08" db="EMBL/GenBank/DDBJ databases">
        <title>Description of novel Flavobacterium F-408 isolate.</title>
        <authorList>
            <person name="Saticioglu I.B."/>
            <person name="Duman M."/>
            <person name="Altun S."/>
        </authorList>
    </citation>
    <scope>NUCLEOTIDE SEQUENCE [LARGE SCALE GENOMIC DNA]</scope>
    <source>
        <strain evidence="2 3">F-408</strain>
    </source>
</reference>
<dbReference type="RefSeq" id="WP_166129902.1">
    <property type="nucleotide sequence ID" value="NZ_JAANOQ010000007.1"/>
</dbReference>